<dbReference type="Pfam" id="PF13620">
    <property type="entry name" value="CarboxypepD_reg"/>
    <property type="match status" value="1"/>
</dbReference>
<reference evidence="2 3" key="1">
    <citation type="journal article" date="2020" name="Microb. Ecol.">
        <title>Ecogenomics of the Marine Benthic Filamentous Cyanobacterium Adonisia.</title>
        <authorList>
            <person name="Walter J.M."/>
            <person name="Coutinho F.H."/>
            <person name="Leomil L."/>
            <person name="Hargreaves P.I."/>
            <person name="Campeao M.E."/>
            <person name="Vieira V.V."/>
            <person name="Silva B.S."/>
            <person name="Fistarol G.O."/>
            <person name="Salomon P.S."/>
            <person name="Sawabe T."/>
            <person name="Mino S."/>
            <person name="Hosokawa M."/>
            <person name="Miyashita H."/>
            <person name="Maruyama F."/>
            <person name="van Verk M.C."/>
            <person name="Dutilh B.E."/>
            <person name="Thompson C.C."/>
            <person name="Thompson F.L."/>
        </authorList>
    </citation>
    <scope>NUCLEOTIDE SEQUENCE [LARGE SCALE GENOMIC DNA]</scope>
    <source>
        <strain evidence="2 3">CCMR0081</strain>
    </source>
</reference>
<organism evidence="2 3">
    <name type="scientific">Adonisia turfae CCMR0081</name>
    <dbReference type="NCBI Taxonomy" id="2292702"/>
    <lineage>
        <taxon>Bacteria</taxon>
        <taxon>Bacillati</taxon>
        <taxon>Cyanobacteriota</taxon>
        <taxon>Adonisia</taxon>
        <taxon>Adonisia turfae</taxon>
    </lineage>
</organism>
<feature type="compositionally biased region" description="Basic and acidic residues" evidence="1">
    <location>
        <begin position="47"/>
        <end position="59"/>
    </location>
</feature>
<dbReference type="RefSeq" id="WP_163696869.1">
    <property type="nucleotide sequence ID" value="NZ_QXHD01000004.1"/>
</dbReference>
<feature type="region of interest" description="Disordered" evidence="1">
    <location>
        <begin position="40"/>
        <end position="72"/>
    </location>
</feature>
<gene>
    <name evidence="2" type="ORF">DXZ20_05325</name>
</gene>
<evidence type="ECO:0000313" key="2">
    <source>
        <dbReference type="EMBL" id="NEZ55107.1"/>
    </source>
</evidence>
<accession>A0A6M0RFS6</accession>
<dbReference type="Proteomes" id="UP000481033">
    <property type="component" value="Unassembled WGS sequence"/>
</dbReference>
<name>A0A6M0RFS6_9CYAN</name>
<keyword evidence="2" id="KW-0645">Protease</keyword>
<dbReference type="InterPro" id="IPR008969">
    <property type="entry name" value="CarboxyPept-like_regulatory"/>
</dbReference>
<keyword evidence="3" id="KW-1185">Reference proteome</keyword>
<protein>
    <submittedName>
        <fullName evidence="2">Carboxypeptidase regulatory-like domain-containing protein</fullName>
    </submittedName>
</protein>
<proteinExistence type="predicted"/>
<dbReference type="GO" id="GO:0004180">
    <property type="term" value="F:carboxypeptidase activity"/>
    <property type="evidence" value="ECO:0007669"/>
    <property type="project" value="UniProtKB-KW"/>
</dbReference>
<keyword evidence="2" id="KW-0378">Hydrolase</keyword>
<feature type="compositionally biased region" description="Polar residues" evidence="1">
    <location>
        <begin position="62"/>
        <end position="72"/>
    </location>
</feature>
<sequence length="964" mass="106058">MALVSWRCSLHLFVTLWWLLLLTTVALAESLPLPGGRAYGESEELSDLNKDSPHPRELFSSEPVSETTDSLQPNALVPAESIAEKGSDAAVVDIEDDVEPGENNAPTLDPNTSTPDFVVFPVGVSLGNRNVLPTTLVKGNENGERPIDFEQWQLSFDDVVQVLNVQVTVWDDGELELRSPAAVTRIHPNEFTIDPNLGRVLSIAEIEAYLGISATFDMADYVIRFAPPEQRSQQQQTVVAPIVTDGLPELNSNRFSLSGIGQQTTLSGRTASGDRSGSTNWRGRFNAVGTAFGGAWYAEIDQPSLDDQSSWYLNELQYLHYGDHSDYTLGSQPTFWQSQGGDYWGATLVQRWGFEPPAQRGSGGFNPRRRLQATNLDRTVSGEAEPGTLVQLARNNQVIDEVLVDSSGLYRFTDVATTGFGRYRVLLFPDGQLAASPDEYDATFSSLPGQLPMGASALVLSAGFNRQRNNQEEPQFWGDFHNFRGGIGYRTGVSESLTLGAGVIQDSSLTLLSEVFYSPSNIPLKAAMSVMLTPGDSDVDVNADMRWQPTDDLAIDFNSDRFSQRLRADWQLLPSIALTASGNTRDDALAVGTRVNLTRGKFYLFGLANVDTNGNLRWHTNARYGSLGLRHRGDEITTQSQLIYNLSGNPANSLGHSLNIGYETRNLNDFSQLAMASWRYQSSDRNIDGRSLWDIELGYGIGTAGSGPFANFATGILPGLDLRARYQEVSAFSDQSTFRLELSPRLNLQQGLNFGNRRQDWLRTQGGLMIQPFLDDNNNGQQDPGESTYLEDLDLLITINHESLDRYQPHRQKNYATVVLAPGVYRIDLDPAGFPLDRQAVSRAFAADIAPGEYTHLSIPLGLSFSISGVVLDADGNAMAGQNVQAIHTSSDSRHLSVTNGAGVFYLEGMPQGDYRFEIGERSVADTILNFNDSTEPFQEINFKVRPDAIETQRPRLDIGSLTR</sequence>
<dbReference type="SUPFAM" id="SSF49464">
    <property type="entry name" value="Carboxypeptidase regulatory domain-like"/>
    <property type="match status" value="1"/>
</dbReference>
<dbReference type="AlphaFoldDB" id="A0A6M0RFS6"/>
<dbReference type="EMBL" id="QXHD01000004">
    <property type="protein sequence ID" value="NEZ55107.1"/>
    <property type="molecule type" value="Genomic_DNA"/>
</dbReference>
<evidence type="ECO:0000313" key="3">
    <source>
        <dbReference type="Proteomes" id="UP000481033"/>
    </source>
</evidence>
<keyword evidence="2" id="KW-0121">Carboxypeptidase</keyword>
<comment type="caution">
    <text evidence="2">The sequence shown here is derived from an EMBL/GenBank/DDBJ whole genome shotgun (WGS) entry which is preliminary data.</text>
</comment>
<evidence type="ECO:0000256" key="1">
    <source>
        <dbReference type="SAM" id="MobiDB-lite"/>
    </source>
</evidence>